<reference evidence="7" key="1">
    <citation type="journal article" date="2020" name="Fungal Divers.">
        <title>Resolving the Mortierellaceae phylogeny through synthesis of multi-gene phylogenetics and phylogenomics.</title>
        <authorList>
            <person name="Vandepol N."/>
            <person name="Liber J."/>
            <person name="Desiro A."/>
            <person name="Na H."/>
            <person name="Kennedy M."/>
            <person name="Barry K."/>
            <person name="Grigoriev I.V."/>
            <person name="Miller A.N."/>
            <person name="O'Donnell K."/>
            <person name="Stajich J.E."/>
            <person name="Bonito G."/>
        </authorList>
    </citation>
    <scope>NUCLEOTIDE SEQUENCE</scope>
    <source>
        <strain evidence="7">NVP60</strain>
    </source>
</reference>
<evidence type="ECO:0000256" key="1">
    <source>
        <dbReference type="ARBA" id="ARBA00023015"/>
    </source>
</evidence>
<dbReference type="PROSITE" id="PS50090">
    <property type="entry name" value="MYB_LIKE"/>
    <property type="match status" value="1"/>
</dbReference>
<feature type="domain" description="Myb-like" evidence="6">
    <location>
        <begin position="94"/>
        <end position="154"/>
    </location>
</feature>
<dbReference type="GO" id="GO:0042796">
    <property type="term" value="P:snRNA transcription by RNA polymerase III"/>
    <property type="evidence" value="ECO:0007669"/>
    <property type="project" value="TreeGrafter"/>
</dbReference>
<comment type="caution">
    <text evidence="7">The sequence shown here is derived from an EMBL/GenBank/DDBJ whole genome shotgun (WGS) entry which is preliminary data.</text>
</comment>
<name>A0A9P6R4F6_9FUNG</name>
<dbReference type="PANTHER" id="PTHR46621">
    <property type="entry name" value="SNRNA-ACTIVATING PROTEIN COMPLEX SUBUNIT 4"/>
    <property type="match status" value="1"/>
</dbReference>
<evidence type="ECO:0000256" key="5">
    <source>
        <dbReference type="SAM" id="MobiDB-lite"/>
    </source>
</evidence>
<keyword evidence="2" id="KW-0238">DNA-binding</keyword>
<dbReference type="GO" id="GO:0001006">
    <property type="term" value="F:RNA polymerase III type 3 promoter sequence-specific DNA binding"/>
    <property type="evidence" value="ECO:0007669"/>
    <property type="project" value="TreeGrafter"/>
</dbReference>
<dbReference type="InterPro" id="IPR001005">
    <property type="entry name" value="SANT/Myb"/>
</dbReference>
<keyword evidence="1" id="KW-0805">Transcription regulation</keyword>
<dbReference type="GO" id="GO:0019185">
    <property type="term" value="C:snRNA-activating protein complex"/>
    <property type="evidence" value="ECO:0007669"/>
    <property type="project" value="TreeGrafter"/>
</dbReference>
<evidence type="ECO:0000313" key="7">
    <source>
        <dbReference type="EMBL" id="KAG0312285.1"/>
    </source>
</evidence>
<dbReference type="Proteomes" id="UP000823405">
    <property type="component" value="Unassembled WGS sequence"/>
</dbReference>
<evidence type="ECO:0000256" key="2">
    <source>
        <dbReference type="ARBA" id="ARBA00023125"/>
    </source>
</evidence>
<dbReference type="Gene3D" id="1.10.10.60">
    <property type="entry name" value="Homeodomain-like"/>
    <property type="match status" value="2"/>
</dbReference>
<dbReference type="Pfam" id="PF13921">
    <property type="entry name" value="Myb_DNA-bind_6"/>
    <property type="match status" value="1"/>
</dbReference>
<dbReference type="EMBL" id="JAAAIN010000629">
    <property type="protein sequence ID" value="KAG0312285.1"/>
    <property type="molecule type" value="Genomic_DNA"/>
</dbReference>
<proteinExistence type="predicted"/>
<keyword evidence="4" id="KW-0539">Nucleus</keyword>
<feature type="region of interest" description="Disordered" evidence="5">
    <location>
        <begin position="73"/>
        <end position="94"/>
    </location>
</feature>
<protein>
    <recommendedName>
        <fullName evidence="6">Myb-like domain-containing protein</fullName>
    </recommendedName>
</protein>
<evidence type="ECO:0000259" key="6">
    <source>
        <dbReference type="PROSITE" id="PS50090"/>
    </source>
</evidence>
<evidence type="ECO:0000256" key="4">
    <source>
        <dbReference type="ARBA" id="ARBA00023242"/>
    </source>
</evidence>
<evidence type="ECO:0000313" key="8">
    <source>
        <dbReference type="Proteomes" id="UP000823405"/>
    </source>
</evidence>
<keyword evidence="3" id="KW-0804">Transcription</keyword>
<feature type="region of interest" description="Disordered" evidence="5">
    <location>
        <begin position="290"/>
        <end position="319"/>
    </location>
</feature>
<dbReference type="PANTHER" id="PTHR46621:SF1">
    <property type="entry name" value="SNRNA-ACTIVATING PROTEIN COMPLEX SUBUNIT 4"/>
    <property type="match status" value="1"/>
</dbReference>
<organism evidence="7 8">
    <name type="scientific">Linnemannia gamsii</name>
    <dbReference type="NCBI Taxonomy" id="64522"/>
    <lineage>
        <taxon>Eukaryota</taxon>
        <taxon>Fungi</taxon>
        <taxon>Fungi incertae sedis</taxon>
        <taxon>Mucoromycota</taxon>
        <taxon>Mortierellomycotina</taxon>
        <taxon>Mortierellomycetes</taxon>
        <taxon>Mortierellales</taxon>
        <taxon>Mortierellaceae</taxon>
        <taxon>Linnemannia</taxon>
    </lineage>
</organism>
<accession>A0A9P6R4F6</accession>
<dbReference type="GO" id="GO:0042795">
    <property type="term" value="P:snRNA transcription by RNA polymerase II"/>
    <property type="evidence" value="ECO:0007669"/>
    <property type="project" value="TreeGrafter"/>
</dbReference>
<dbReference type="InterPro" id="IPR009057">
    <property type="entry name" value="Homeodomain-like_sf"/>
</dbReference>
<keyword evidence="8" id="KW-1185">Reference proteome</keyword>
<dbReference type="GO" id="GO:0000978">
    <property type="term" value="F:RNA polymerase II cis-regulatory region sequence-specific DNA binding"/>
    <property type="evidence" value="ECO:0007669"/>
    <property type="project" value="TreeGrafter"/>
</dbReference>
<dbReference type="AlphaFoldDB" id="A0A9P6R4F6"/>
<sequence length="394" mass="44448">MNAFDIYANHFRDRSSQAVNLRASWAANLARIQDQQARDGVRPGEIDIAKSVAGEAGAPPLRTVYDKTRKVVKANRREANSDDGPTQRPYTSKRASFLKKEWTAEEDALLRQLVERNIGLPEQTLWTKVSGGNVAGSFLLRAPVACSRRWMHLHPSQESRDGHWTKAEDLRLQKAISKQLEGKYQVIVDVLLGQPTATENRLKDWCPHLQQLQGQEGLPILKLGSKQLKMLSWIQIAEEVKSRNDQASIIFSMPITACWITVDPSTAFTLLHYANAFHLLENLKGADLSTTVERDHSSPKHANTNGDPPEISRSPAPNQIILRTKTDRPKTPWWTIKKTVCYINGSRKRIFSGDGDQNCCNTQDNGKLAVEDTELGRDRIEDQVKDRSCLWRPL</sequence>
<evidence type="ECO:0000256" key="3">
    <source>
        <dbReference type="ARBA" id="ARBA00023163"/>
    </source>
</evidence>
<dbReference type="SUPFAM" id="SSF46689">
    <property type="entry name" value="Homeodomain-like"/>
    <property type="match status" value="1"/>
</dbReference>
<gene>
    <name evidence="7" type="ORF">BGZ97_011307</name>
</gene>
<dbReference type="InterPro" id="IPR051575">
    <property type="entry name" value="Myb-like_DNA-bd"/>
</dbReference>
<dbReference type="OrthoDB" id="2143914at2759"/>